<dbReference type="GO" id="GO:0098552">
    <property type="term" value="C:side of membrane"/>
    <property type="evidence" value="ECO:0007669"/>
    <property type="project" value="UniProtKB-KW"/>
</dbReference>
<evidence type="ECO:0000256" key="3">
    <source>
        <dbReference type="ARBA" id="ARBA00022622"/>
    </source>
</evidence>
<accession>A0A167Y8Y7</accession>
<dbReference type="OrthoDB" id="421038at2759"/>
<keyword evidence="3 10" id="KW-0336">GPI-anchor</keyword>
<gene>
    <name evidence="12" type="ORF">AAP_03643</name>
</gene>
<feature type="chain" id="PRO_5007749365" description="1,3-beta-glucanosyltransferase" evidence="10">
    <location>
        <begin position="20"/>
        <end position="769"/>
    </location>
</feature>
<evidence type="ECO:0000256" key="11">
    <source>
        <dbReference type="SAM" id="MobiDB-lite"/>
    </source>
</evidence>
<comment type="caution">
    <text evidence="12">The sequence shown here is derived from an EMBL/GenBank/DDBJ whole genome shotgun (WGS) entry which is preliminary data.</text>
</comment>
<keyword evidence="4 10" id="KW-0808">Transferase</keyword>
<feature type="compositionally biased region" description="Polar residues" evidence="11">
    <location>
        <begin position="417"/>
        <end position="430"/>
    </location>
</feature>
<protein>
    <recommendedName>
        <fullName evidence="10">1,3-beta-glucanosyltransferase</fullName>
        <ecNumber evidence="10">2.4.1.-</ecNumber>
    </recommendedName>
</protein>
<dbReference type="GO" id="GO:0042124">
    <property type="term" value="F:1,3-beta-glucanosyltransferase activity"/>
    <property type="evidence" value="ECO:0007669"/>
    <property type="project" value="TreeGrafter"/>
</dbReference>
<dbReference type="AlphaFoldDB" id="A0A167Y8Y7"/>
<evidence type="ECO:0000256" key="7">
    <source>
        <dbReference type="ARBA" id="ARBA00023180"/>
    </source>
</evidence>
<evidence type="ECO:0000313" key="12">
    <source>
        <dbReference type="EMBL" id="KZZ91002.1"/>
    </source>
</evidence>
<feature type="signal peptide" evidence="10">
    <location>
        <begin position="1"/>
        <end position="19"/>
    </location>
</feature>
<evidence type="ECO:0000256" key="9">
    <source>
        <dbReference type="ARBA" id="ARBA00025026"/>
    </source>
</evidence>
<comment type="function">
    <text evidence="9">Splits internally a 1,3-beta-glucan molecule and transfers the newly generated reducing end (the donor) to the non-reducing end of another 1,3-beta-glucan molecule (the acceptor) forming a 1,3-beta linkage, resulting in the elongation of 1,3-beta-glucan chains in the cell wall. Involved in cell wall morphogenesis.</text>
</comment>
<dbReference type="EMBL" id="AZGZ01000015">
    <property type="protein sequence ID" value="KZZ91002.1"/>
    <property type="molecule type" value="Genomic_DNA"/>
</dbReference>
<dbReference type="PANTHER" id="PTHR31468:SF4">
    <property type="entry name" value="1,3-BETA-GLUCANOSYLTRANSFERASE GAS3-RELATED"/>
    <property type="match status" value="1"/>
</dbReference>
<dbReference type="Proteomes" id="UP000242877">
    <property type="component" value="Unassembled WGS sequence"/>
</dbReference>
<dbReference type="Gene3D" id="3.20.20.80">
    <property type="entry name" value="Glycosidases"/>
    <property type="match status" value="1"/>
</dbReference>
<feature type="region of interest" description="Disordered" evidence="11">
    <location>
        <begin position="411"/>
        <end position="476"/>
    </location>
</feature>
<dbReference type="InterPro" id="IPR017853">
    <property type="entry name" value="GH"/>
</dbReference>
<evidence type="ECO:0000256" key="2">
    <source>
        <dbReference type="ARBA" id="ARBA00007528"/>
    </source>
</evidence>
<dbReference type="GO" id="GO:0005886">
    <property type="term" value="C:plasma membrane"/>
    <property type="evidence" value="ECO:0007669"/>
    <property type="project" value="UniProtKB-SubCell"/>
</dbReference>
<evidence type="ECO:0000256" key="4">
    <source>
        <dbReference type="ARBA" id="ARBA00022679"/>
    </source>
</evidence>
<keyword evidence="5 10" id="KW-0732">Signal</keyword>
<keyword evidence="8 10" id="KW-0449">Lipoprotein</keyword>
<evidence type="ECO:0000256" key="10">
    <source>
        <dbReference type="RuleBase" id="RU361209"/>
    </source>
</evidence>
<name>A0A167Y8Y7_9EURO</name>
<organism evidence="12 13">
    <name type="scientific">Ascosphaera apis ARSEF 7405</name>
    <dbReference type="NCBI Taxonomy" id="392613"/>
    <lineage>
        <taxon>Eukaryota</taxon>
        <taxon>Fungi</taxon>
        <taxon>Dikarya</taxon>
        <taxon>Ascomycota</taxon>
        <taxon>Pezizomycotina</taxon>
        <taxon>Eurotiomycetes</taxon>
        <taxon>Eurotiomycetidae</taxon>
        <taxon>Onygenales</taxon>
        <taxon>Ascosphaeraceae</taxon>
        <taxon>Ascosphaera</taxon>
    </lineage>
</organism>
<dbReference type="VEuPathDB" id="FungiDB:AAP_03643"/>
<evidence type="ECO:0000313" key="13">
    <source>
        <dbReference type="Proteomes" id="UP000242877"/>
    </source>
</evidence>
<evidence type="ECO:0000256" key="6">
    <source>
        <dbReference type="ARBA" id="ARBA00023136"/>
    </source>
</evidence>
<comment type="similarity">
    <text evidence="2 10">Belongs to the glycosyl hydrolase 72 family.</text>
</comment>
<evidence type="ECO:0000256" key="8">
    <source>
        <dbReference type="ARBA" id="ARBA00023288"/>
    </source>
</evidence>
<keyword evidence="6 10" id="KW-0472">Membrane</keyword>
<keyword evidence="13" id="KW-1185">Reference proteome</keyword>
<dbReference type="GO" id="GO:0071970">
    <property type="term" value="P:fungal-type cell wall (1-&gt;3)-beta-D-glucan biosynthetic process"/>
    <property type="evidence" value="ECO:0007669"/>
    <property type="project" value="TreeGrafter"/>
</dbReference>
<feature type="compositionally biased region" description="Low complexity" evidence="11">
    <location>
        <begin position="436"/>
        <end position="463"/>
    </location>
</feature>
<dbReference type="FunFam" id="3.20.20.80:FF:000032">
    <property type="entry name" value="1,3-beta-glucanosyltransferase"/>
    <property type="match status" value="1"/>
</dbReference>
<dbReference type="Pfam" id="PF03198">
    <property type="entry name" value="Glyco_hydro_72"/>
    <property type="match status" value="1"/>
</dbReference>
<comment type="subcellular location">
    <subcellularLocation>
        <location evidence="1 10">Cell membrane</location>
        <topology evidence="1 10">Lipid-anchor</topology>
        <topology evidence="1 10">GPI-anchor</topology>
    </subcellularLocation>
</comment>
<dbReference type="InterPro" id="IPR004886">
    <property type="entry name" value="Glucanosyltransferase"/>
</dbReference>
<dbReference type="GO" id="GO:0031505">
    <property type="term" value="P:fungal-type cell wall organization"/>
    <property type="evidence" value="ECO:0007669"/>
    <property type="project" value="TreeGrafter"/>
</dbReference>
<evidence type="ECO:0000256" key="5">
    <source>
        <dbReference type="ARBA" id="ARBA00022729"/>
    </source>
</evidence>
<sequence length="769" mass="84320">MSLVRCLAVVAAASTAALAASPIEVHGSQFVNSKSHDRLQLLGIDYQPGGSAGYTDKKDPLSDADSCLRDAALMQKLGVNTVRIYNVNPELNHDECMSIFNEAGIYLILDVNSPLVNGALNQAEPWTTYNKYYLKRIFSMIEAFKDYPNVIGFFGGNEVLNEDAVVQTPSYVKAVQRDLKNYMKKHSKRQIPIGYSAADIRKQVPDQFHYLTCDDGSNSGADFFGMNVYSWCGDSSYKKAGYDVLTNIFKDTSVPVFFSEYGCNKVTPREFTEVATIFGDQMAEVWSGGLAYEWTQEENDFGLVKIDSDGNAKILDDYHNLQKQFAKLDMKKLQSVNSTDSAAKAPKCDKSLITTKGFSTDFSLPDLPPGGQDLIDNGVTDITPGKIVKVKNTKVKAKITDSNGNEITDLELKVVDDSSSNTPDKSNTTAGDDKSTSSPTGTAASTIKPGATSTGTSTSAMTAEADTTGSAVPTSNSAGKGVIGSTLLGVAALFAFLIIPSIPISICKSVAKLSITTSNRLRVSAASLHDYKPPRTSHTSHLIDSDQECELESNQRLQQSYSLQLNGGEQLTDIRDMWTRGIRTTVPSCAALQPNALNTCRNSQLSSKARLSSSSPYNQGQSAFTSISRRTFASSPRSQLIHPPPSQEAAPFDINSNPYKARRQWPPDISKLSEKQQFRLERKYRRRAKLKYARPGWTKATKLMQSFAVVGVIVYAVFFMEMEGHGENPFQPLRTWIKGLFGDAFTKTERRRMIDEKKDIEAAVSTTGR</sequence>
<reference evidence="12 13" key="1">
    <citation type="journal article" date="2016" name="Genome Biol. Evol.">
        <title>Divergent and convergent evolution of fungal pathogenicity.</title>
        <authorList>
            <person name="Shang Y."/>
            <person name="Xiao G."/>
            <person name="Zheng P."/>
            <person name="Cen K."/>
            <person name="Zhan S."/>
            <person name="Wang C."/>
        </authorList>
    </citation>
    <scope>NUCLEOTIDE SEQUENCE [LARGE SCALE GENOMIC DNA]</scope>
    <source>
        <strain evidence="12 13">ARSEF 7405</strain>
    </source>
</reference>
<proteinExistence type="inferred from homology"/>
<dbReference type="EC" id="2.4.1.-" evidence="10"/>
<evidence type="ECO:0000256" key="1">
    <source>
        <dbReference type="ARBA" id="ARBA00004609"/>
    </source>
</evidence>
<keyword evidence="7" id="KW-0325">Glycoprotein</keyword>
<dbReference type="SUPFAM" id="SSF51445">
    <property type="entry name" value="(Trans)glycosidases"/>
    <property type="match status" value="1"/>
</dbReference>
<feature type="compositionally biased region" description="Polar residues" evidence="11">
    <location>
        <begin position="465"/>
        <end position="476"/>
    </location>
</feature>
<feature type="region of interest" description="Disordered" evidence="11">
    <location>
        <begin position="634"/>
        <end position="654"/>
    </location>
</feature>
<dbReference type="PANTHER" id="PTHR31468">
    <property type="entry name" value="1,3-BETA-GLUCANOSYLTRANSFERASE GAS1"/>
    <property type="match status" value="1"/>
</dbReference>